<dbReference type="AlphaFoldDB" id="A0A183B6T0"/>
<gene>
    <name evidence="1" type="ORF">ECPE_LOCUS14916</name>
</gene>
<reference evidence="1 2" key="2">
    <citation type="submission" date="2018-11" db="EMBL/GenBank/DDBJ databases">
        <authorList>
            <consortium name="Pathogen Informatics"/>
        </authorList>
    </citation>
    <scope>NUCLEOTIDE SEQUENCE [LARGE SCALE GENOMIC DNA]</scope>
    <source>
        <strain evidence="1 2">Egypt</strain>
    </source>
</reference>
<reference evidence="3" key="1">
    <citation type="submission" date="2016-06" db="UniProtKB">
        <authorList>
            <consortium name="WormBaseParasite"/>
        </authorList>
    </citation>
    <scope>IDENTIFICATION</scope>
</reference>
<dbReference type="WBParaSite" id="ECPE_0001495501-mRNA-1">
    <property type="protein sequence ID" value="ECPE_0001495501-mRNA-1"/>
    <property type="gene ID" value="ECPE_0001495501"/>
</dbReference>
<proteinExistence type="predicted"/>
<protein>
    <submittedName>
        <fullName evidence="3">Pectinesterase</fullName>
    </submittedName>
</protein>
<evidence type="ECO:0000313" key="1">
    <source>
        <dbReference type="EMBL" id="VDP92188.1"/>
    </source>
</evidence>
<dbReference type="Proteomes" id="UP000272942">
    <property type="component" value="Unassembled WGS sequence"/>
</dbReference>
<dbReference type="EMBL" id="UZAN01058934">
    <property type="protein sequence ID" value="VDP92188.1"/>
    <property type="molecule type" value="Genomic_DNA"/>
</dbReference>
<evidence type="ECO:0000313" key="3">
    <source>
        <dbReference type="WBParaSite" id="ECPE_0001495501-mRNA-1"/>
    </source>
</evidence>
<name>A0A183B6T0_9TREM</name>
<evidence type="ECO:0000313" key="2">
    <source>
        <dbReference type="Proteomes" id="UP000272942"/>
    </source>
</evidence>
<sequence length="152" mass="17125">MKCEKMSEDLGGEDAASAVPSVLMFGLNYVALEMECAQLELESSEAIKRATNAKRYAAAALRADTYLQCTQSYVCDNTTARFVNWNGSVNSADGEIVNFDYVNINFFVEPGFLKHYDSNLRIFMSPYQIYYFYRVAKQGAHISTDDCWNADV</sequence>
<organism evidence="3">
    <name type="scientific">Echinostoma caproni</name>
    <dbReference type="NCBI Taxonomy" id="27848"/>
    <lineage>
        <taxon>Eukaryota</taxon>
        <taxon>Metazoa</taxon>
        <taxon>Spiralia</taxon>
        <taxon>Lophotrochozoa</taxon>
        <taxon>Platyhelminthes</taxon>
        <taxon>Trematoda</taxon>
        <taxon>Digenea</taxon>
        <taxon>Plagiorchiida</taxon>
        <taxon>Echinostomata</taxon>
        <taxon>Echinostomatoidea</taxon>
        <taxon>Echinostomatidae</taxon>
        <taxon>Echinostoma</taxon>
    </lineage>
</organism>
<keyword evidence="2" id="KW-1185">Reference proteome</keyword>
<accession>A0A183B6T0</accession>